<organism evidence="1 2">
    <name type="scientific">Coniosporium uncinatum</name>
    <dbReference type="NCBI Taxonomy" id="93489"/>
    <lineage>
        <taxon>Eukaryota</taxon>
        <taxon>Fungi</taxon>
        <taxon>Dikarya</taxon>
        <taxon>Ascomycota</taxon>
        <taxon>Pezizomycotina</taxon>
        <taxon>Dothideomycetes</taxon>
        <taxon>Dothideomycetes incertae sedis</taxon>
        <taxon>Coniosporium</taxon>
    </lineage>
</organism>
<proteinExistence type="predicted"/>
<accession>A0ACC3D4Q9</accession>
<evidence type="ECO:0000313" key="1">
    <source>
        <dbReference type="EMBL" id="KAK3061677.1"/>
    </source>
</evidence>
<dbReference type="EMBL" id="JAWDJW010007691">
    <property type="protein sequence ID" value="KAK3061677.1"/>
    <property type="molecule type" value="Genomic_DNA"/>
</dbReference>
<protein>
    <submittedName>
        <fullName evidence="1">Uncharacterized protein</fullName>
    </submittedName>
</protein>
<name>A0ACC3D4Q9_9PEZI</name>
<comment type="caution">
    <text evidence="1">The sequence shown here is derived from an EMBL/GenBank/DDBJ whole genome shotgun (WGS) entry which is preliminary data.</text>
</comment>
<gene>
    <name evidence="1" type="ORF">LTS18_005674</name>
</gene>
<evidence type="ECO:0000313" key="2">
    <source>
        <dbReference type="Proteomes" id="UP001186974"/>
    </source>
</evidence>
<reference evidence="1" key="1">
    <citation type="submission" date="2024-09" db="EMBL/GenBank/DDBJ databases">
        <title>Black Yeasts Isolated from many extreme environments.</title>
        <authorList>
            <person name="Coleine C."/>
            <person name="Stajich J.E."/>
            <person name="Selbmann L."/>
        </authorList>
    </citation>
    <scope>NUCLEOTIDE SEQUENCE</scope>
    <source>
        <strain evidence="1">CCFEE 5737</strain>
    </source>
</reference>
<keyword evidence="2" id="KW-1185">Reference proteome</keyword>
<dbReference type="Proteomes" id="UP001186974">
    <property type="component" value="Unassembled WGS sequence"/>
</dbReference>
<sequence>MPQRQAPKPRATPPSFNSRTTGDDPDMPIFFYAPNDKSGYGCFSQWYKSSFAVPKDSFDYLHRAHHNATLATKPMPSKTSTATDESIPSDETLVTDLCTLTLKPSAPTEMLHFTCCEQYMMYAKALYFSSARTASLILASPHPRDQKALGRQIPNYSDALWDRVCREVVFRGNMAQYGQNAGLKRVLLGTGERELVEAAWNDAKWGIGFGETEAREWWRTHKGEERREGWGSNWLGKALMRVRGALREMEMQRQKP</sequence>